<dbReference type="AlphaFoldDB" id="H0F7N6"/>
<evidence type="ECO:0000256" key="1">
    <source>
        <dbReference type="SAM" id="MobiDB-lite"/>
    </source>
</evidence>
<dbReference type="Proteomes" id="UP000003113">
    <property type="component" value="Unassembled WGS sequence"/>
</dbReference>
<comment type="caution">
    <text evidence="3">The sequence shown here is derived from an EMBL/GenBank/DDBJ whole genome shotgun (WGS) entry which is preliminary data.</text>
</comment>
<dbReference type="PATRIC" id="fig|477184.5.peg.2759"/>
<dbReference type="PANTHER" id="PTHR37533:SF2">
    <property type="entry name" value="FLAGELLAR HOOK-LENGTH CONTROL PROTEIN"/>
    <property type="match status" value="1"/>
</dbReference>
<protein>
    <submittedName>
        <fullName evidence="3">Flagellar hook-length control protein</fullName>
    </submittedName>
</protein>
<name>H0F7N6_9BURK</name>
<evidence type="ECO:0000259" key="2">
    <source>
        <dbReference type="Pfam" id="PF02120"/>
    </source>
</evidence>
<reference evidence="3 4" key="1">
    <citation type="journal article" date="2012" name="J. Bacteriol.">
        <title>Genome sequence of the highly efficient arsenite-oxidizing bacterium Achromobacter arsenitoxydans SY8.</title>
        <authorList>
            <person name="Li X."/>
            <person name="Hu Y."/>
            <person name="Gong J."/>
            <person name="Lin Y."/>
            <person name="Johnstone L."/>
            <person name="Rensing C."/>
            <person name="Wang G."/>
        </authorList>
    </citation>
    <scope>NUCLEOTIDE SEQUENCE [LARGE SCALE GENOMIC DNA]</scope>
    <source>
        <strain evidence="3 4">SY8</strain>
    </source>
</reference>
<dbReference type="RefSeq" id="WP_008163186.1">
    <property type="nucleotide sequence ID" value="NZ_AGUF01000050.1"/>
</dbReference>
<feature type="compositionally biased region" description="Gly residues" evidence="1">
    <location>
        <begin position="423"/>
        <end position="435"/>
    </location>
</feature>
<dbReference type="EMBL" id="AGUF01000050">
    <property type="protein sequence ID" value="EHK65704.1"/>
    <property type="molecule type" value="Genomic_DNA"/>
</dbReference>
<feature type="domain" description="Flagellar hook-length control protein-like C-terminal" evidence="2">
    <location>
        <begin position="339"/>
        <end position="417"/>
    </location>
</feature>
<dbReference type="InterPro" id="IPR052563">
    <property type="entry name" value="FliK"/>
</dbReference>
<organism evidence="3 4">
    <name type="scientific">Achromobacter arsenitoxydans SY8</name>
    <dbReference type="NCBI Taxonomy" id="477184"/>
    <lineage>
        <taxon>Bacteria</taxon>
        <taxon>Pseudomonadati</taxon>
        <taxon>Pseudomonadota</taxon>
        <taxon>Betaproteobacteria</taxon>
        <taxon>Burkholderiales</taxon>
        <taxon>Alcaligenaceae</taxon>
        <taxon>Achromobacter</taxon>
    </lineage>
</organism>
<keyword evidence="3" id="KW-0966">Cell projection</keyword>
<dbReference type="PANTHER" id="PTHR37533">
    <property type="entry name" value="FLAGELLAR HOOK-LENGTH CONTROL PROTEIN"/>
    <property type="match status" value="1"/>
</dbReference>
<dbReference type="eggNOG" id="COG3144">
    <property type="taxonomic scope" value="Bacteria"/>
</dbReference>
<accession>H0F7N6</accession>
<dbReference type="InterPro" id="IPR021136">
    <property type="entry name" value="Flagellar_hook_control-like_C"/>
</dbReference>
<keyword evidence="4" id="KW-1185">Reference proteome</keyword>
<keyword evidence="3" id="KW-0969">Cilium</keyword>
<dbReference type="OrthoDB" id="8679885at2"/>
<feature type="compositionally biased region" description="Low complexity" evidence="1">
    <location>
        <begin position="436"/>
        <end position="446"/>
    </location>
</feature>
<keyword evidence="3" id="KW-0282">Flagellum</keyword>
<dbReference type="InterPro" id="IPR038610">
    <property type="entry name" value="FliK-like_C_sf"/>
</dbReference>
<dbReference type="Pfam" id="PF02120">
    <property type="entry name" value="Flg_hook"/>
    <property type="match status" value="1"/>
</dbReference>
<sequence length="463" mass="45746">MTAPLPLPLIAPTAPTSIADVIGAKSASANKKGPSFSDVLAQQRPAQQRPAQAADARPARGDAKTPSNGKNPDEPAAAAEGAAAGAIDEAVQTAAQAEAGALAVAAAQQPVAAPVLPQQALEIAAQAAEQVQIARGNAAATATAMSNGAAVLTAALTAADTALPAAAQAAQTPVAATADEAQAGAALAARDAQAALPVLTAAVKPGSTPTASTAVDPKLAAKADTPRAALEVSLPRPARDLRAQAEQAPALPVQEHAAEDDQAVLLAGTTPQFQAPQHGASAQDALAQALAAATQRQAAPVVNQAAVAQPVVPVVLQVATPVGATHWGTELGQQMVMMSSNARQGMQTAELRLDPPDLGPLRVSLNLSDGVASASFVSAHASVRQAIEVAIPQLQQALAQAGISLGQTSVGEQAAQQEFAQQNGGGSQRQQGGGSAVADGSADASQPAVTVARNANALVDTFA</sequence>
<dbReference type="Gene3D" id="3.30.750.140">
    <property type="match status" value="1"/>
</dbReference>
<feature type="compositionally biased region" description="Low complexity" evidence="1">
    <location>
        <begin position="41"/>
        <end position="56"/>
    </location>
</feature>
<feature type="region of interest" description="Disordered" evidence="1">
    <location>
        <begin position="418"/>
        <end position="446"/>
    </location>
</feature>
<proteinExistence type="predicted"/>
<feature type="compositionally biased region" description="Low complexity" evidence="1">
    <location>
        <begin position="74"/>
        <end position="84"/>
    </location>
</feature>
<evidence type="ECO:0000313" key="4">
    <source>
        <dbReference type="Proteomes" id="UP000003113"/>
    </source>
</evidence>
<dbReference type="STRING" id="477184.KYC_13920"/>
<evidence type="ECO:0000313" key="3">
    <source>
        <dbReference type="EMBL" id="EHK65704.1"/>
    </source>
</evidence>
<feature type="region of interest" description="Disordered" evidence="1">
    <location>
        <begin position="27"/>
        <end position="84"/>
    </location>
</feature>
<gene>
    <name evidence="3" type="ORF">KYC_13920</name>
</gene>
<dbReference type="CDD" id="cd17470">
    <property type="entry name" value="T3SS_Flik_C"/>
    <property type="match status" value="1"/>
</dbReference>